<evidence type="ECO:0000313" key="2">
    <source>
        <dbReference type="Proteomes" id="UP000887565"/>
    </source>
</evidence>
<protein>
    <submittedName>
        <fullName evidence="3">Uncharacterized protein</fullName>
    </submittedName>
</protein>
<evidence type="ECO:0000256" key="1">
    <source>
        <dbReference type="SAM" id="MobiDB-lite"/>
    </source>
</evidence>
<organism evidence="2 3">
    <name type="scientific">Romanomermis culicivorax</name>
    <name type="common">Nematode worm</name>
    <dbReference type="NCBI Taxonomy" id="13658"/>
    <lineage>
        <taxon>Eukaryota</taxon>
        <taxon>Metazoa</taxon>
        <taxon>Ecdysozoa</taxon>
        <taxon>Nematoda</taxon>
        <taxon>Enoplea</taxon>
        <taxon>Dorylaimia</taxon>
        <taxon>Mermithida</taxon>
        <taxon>Mermithoidea</taxon>
        <taxon>Mermithidae</taxon>
        <taxon>Romanomermis</taxon>
    </lineage>
</organism>
<proteinExistence type="predicted"/>
<reference evidence="3" key="1">
    <citation type="submission" date="2022-11" db="UniProtKB">
        <authorList>
            <consortium name="WormBaseParasite"/>
        </authorList>
    </citation>
    <scope>IDENTIFICATION</scope>
</reference>
<name>A0A915HZN7_ROMCU</name>
<dbReference type="AlphaFoldDB" id="A0A915HZN7"/>
<evidence type="ECO:0000313" key="3">
    <source>
        <dbReference type="WBParaSite" id="nRc.2.0.1.t06904-RA"/>
    </source>
</evidence>
<keyword evidence="2" id="KW-1185">Reference proteome</keyword>
<accession>A0A915HZN7</accession>
<sequence>MYNKKYIQYTTTNIYNRVQCQKAHPVAAQQKQQRQLITAAAAQPLPPPPPVQQAPTVHPDEANIPDPDDWFFLSASFKRHRRPGQHEDGGSTLEEFRAIMQSTRKQLETKSGSQNLKKVVNKVVAYADFVATTSSCGSRPTYPVASWRQLNN</sequence>
<dbReference type="WBParaSite" id="nRc.2.0.1.t06904-RA">
    <property type="protein sequence ID" value="nRc.2.0.1.t06904-RA"/>
    <property type="gene ID" value="nRc.2.0.1.g06904"/>
</dbReference>
<dbReference type="Proteomes" id="UP000887565">
    <property type="component" value="Unplaced"/>
</dbReference>
<feature type="region of interest" description="Disordered" evidence="1">
    <location>
        <begin position="46"/>
        <end position="65"/>
    </location>
</feature>